<dbReference type="Gene3D" id="3.30.420.10">
    <property type="entry name" value="Ribonuclease H-like superfamily/Ribonuclease H"/>
    <property type="match status" value="1"/>
</dbReference>
<dbReference type="InterPro" id="IPR036397">
    <property type="entry name" value="RNaseH_sf"/>
</dbReference>
<evidence type="ECO:0000313" key="2">
    <source>
        <dbReference type="Proteomes" id="UP000299102"/>
    </source>
</evidence>
<dbReference type="InterPro" id="IPR052603">
    <property type="entry name" value="EFCB6"/>
</dbReference>
<dbReference type="InterPro" id="IPR011992">
    <property type="entry name" value="EF-hand-dom_pair"/>
</dbReference>
<evidence type="ECO:0000313" key="1">
    <source>
        <dbReference type="EMBL" id="GBP47415.1"/>
    </source>
</evidence>
<name>A0A4C1WB95_EUMVA</name>
<protein>
    <submittedName>
        <fullName evidence="1">Mariner Mos1 transposase</fullName>
    </submittedName>
</protein>
<reference evidence="1 2" key="1">
    <citation type="journal article" date="2019" name="Commun. Biol.">
        <title>The bagworm genome reveals a unique fibroin gene that provides high tensile strength.</title>
        <authorList>
            <person name="Kono N."/>
            <person name="Nakamura H."/>
            <person name="Ohtoshi R."/>
            <person name="Tomita M."/>
            <person name="Numata K."/>
            <person name="Arakawa K."/>
        </authorList>
    </citation>
    <scope>NUCLEOTIDE SEQUENCE [LARGE SCALE GENOMIC DNA]</scope>
</reference>
<keyword evidence="2" id="KW-1185">Reference proteome</keyword>
<dbReference type="EMBL" id="BGZK01000501">
    <property type="protein sequence ID" value="GBP47415.1"/>
    <property type="molecule type" value="Genomic_DNA"/>
</dbReference>
<dbReference type="SUPFAM" id="SSF47473">
    <property type="entry name" value="EF-hand"/>
    <property type="match status" value="1"/>
</dbReference>
<dbReference type="AlphaFoldDB" id="A0A4C1WB95"/>
<accession>A0A4C1WB95</accession>
<proteinExistence type="predicted"/>
<organism evidence="1 2">
    <name type="scientific">Eumeta variegata</name>
    <name type="common">Bagworm moth</name>
    <name type="synonym">Eumeta japonica</name>
    <dbReference type="NCBI Taxonomy" id="151549"/>
    <lineage>
        <taxon>Eukaryota</taxon>
        <taxon>Metazoa</taxon>
        <taxon>Ecdysozoa</taxon>
        <taxon>Arthropoda</taxon>
        <taxon>Hexapoda</taxon>
        <taxon>Insecta</taxon>
        <taxon>Pterygota</taxon>
        <taxon>Neoptera</taxon>
        <taxon>Endopterygota</taxon>
        <taxon>Lepidoptera</taxon>
        <taxon>Glossata</taxon>
        <taxon>Ditrysia</taxon>
        <taxon>Tineoidea</taxon>
        <taxon>Psychidae</taxon>
        <taxon>Oiketicinae</taxon>
        <taxon>Eumeta</taxon>
    </lineage>
</organism>
<dbReference type="Gene3D" id="1.10.238.10">
    <property type="entry name" value="EF-hand"/>
    <property type="match status" value="1"/>
</dbReference>
<dbReference type="STRING" id="151549.A0A4C1WB95"/>
<dbReference type="PANTHER" id="PTHR20875">
    <property type="entry name" value="EF-HAND CALCIUM-BINDING DOMAIN-CONTAINING PROTEIN 6-RELATED"/>
    <property type="match status" value="1"/>
</dbReference>
<dbReference type="Proteomes" id="UP000299102">
    <property type="component" value="Unassembled WGS sequence"/>
</dbReference>
<dbReference type="PANTHER" id="PTHR20875:SF0">
    <property type="entry name" value="GH12158P"/>
    <property type="match status" value="1"/>
</dbReference>
<sequence>MLAFLRWEGTIELATLTVTVTDTLYIKEHQHAGEGEPVARAECAGPARPPAPLDDGQRRRLCSLIATIADRDIPLKPYFQDYELVAKNDGRVTFAHFARLLAHVGIVVPVEDFHLLVRRFAADSYSVDYVKFLEAIEEARRHGLKGLGPEYRNPRAVLDTTLPKNQRPEVERGASTASLGGSEIFHPAINRAPPFERPIIDIMLRIQQFVVQRRIRFSEFFRDYDPLNSGRIPPLSFRRGLDLAGLAGVLSEHETACLIRHYLDPNDPERVCWRTFEDDCDQVFTVKELEKHPDLVAGAATKAALASVPTRGSAEERGGPSEEELDNCERALLRLRGAVRERSVDLRSAFRDHDPDLIKVILLHDNTGPRVAKPVKTYLEMLQWEDLPHPPYSPDIAPSDFHLFCSLAHGLPDQRFHTYEEAKKWIDSWIASKDMSFFRCGIHILLER</sequence>
<dbReference type="GO" id="GO:0003676">
    <property type="term" value="F:nucleic acid binding"/>
    <property type="evidence" value="ECO:0007669"/>
    <property type="project" value="InterPro"/>
</dbReference>
<dbReference type="OrthoDB" id="272072at2759"/>
<comment type="caution">
    <text evidence="1">The sequence shown here is derived from an EMBL/GenBank/DDBJ whole genome shotgun (WGS) entry which is preliminary data.</text>
</comment>
<gene>
    <name evidence="1" type="ORF">EVAR_85007_1</name>
</gene>